<dbReference type="GO" id="GO:0004674">
    <property type="term" value="F:protein serine/threonine kinase activity"/>
    <property type="evidence" value="ECO:0007669"/>
    <property type="project" value="UniProtKB-KW"/>
</dbReference>
<dbReference type="InterPro" id="IPR000719">
    <property type="entry name" value="Prot_kinase_dom"/>
</dbReference>
<comment type="catalytic activity">
    <reaction evidence="9">
        <text>L-threonyl-[protein] + ATP = O-phospho-L-threonyl-[protein] + ADP + H(+)</text>
        <dbReference type="Rhea" id="RHEA:46608"/>
        <dbReference type="Rhea" id="RHEA-COMP:11060"/>
        <dbReference type="Rhea" id="RHEA-COMP:11605"/>
        <dbReference type="ChEBI" id="CHEBI:15378"/>
        <dbReference type="ChEBI" id="CHEBI:30013"/>
        <dbReference type="ChEBI" id="CHEBI:30616"/>
        <dbReference type="ChEBI" id="CHEBI:61977"/>
        <dbReference type="ChEBI" id="CHEBI:456216"/>
        <dbReference type="EC" id="2.7.11.1"/>
    </reaction>
</comment>
<proteinExistence type="inferred from homology"/>
<sequence>MVNAFLNYMKISEGAEADVYLGRIAGRKAVVKYRRPKPYLVKRLEERLRVQRTRREARILSKAYENGISVPAPLLCGRYSIYMEFVEGRILSSMASIPTILLPKIGKVLAELHNMEIIHGDYTTANLLADGSSIHAIDFGLAAQSDSEEEKALDLLLLKRSLENSEFKKALSSYSKYSNNYIETTKLLKEIELRGRYQTRTLLTNKSEA</sequence>
<dbReference type="EC" id="2.7.11.1" evidence="2"/>
<comment type="similarity">
    <text evidence="1">Belongs to the protein kinase superfamily. BUD32 family.</text>
</comment>
<reference evidence="12" key="2">
    <citation type="journal article" date="2014" name="ISME J.">
        <title>Microbial stratification in low pH oxic and suboxic macroscopic growths along an acid mine drainage.</title>
        <authorList>
            <person name="Mendez-Garcia C."/>
            <person name="Mesa V."/>
            <person name="Sprenger R.R."/>
            <person name="Richter M."/>
            <person name="Diez M.S."/>
            <person name="Solano J."/>
            <person name="Bargiela R."/>
            <person name="Golyshina O.V."/>
            <person name="Manteca A."/>
            <person name="Ramos J.L."/>
            <person name="Gallego J.R."/>
            <person name="Llorente I."/>
            <person name="Martins Dos Santos V.A."/>
            <person name="Jensen O.N."/>
            <person name="Pelaez A.I."/>
            <person name="Sanchez J."/>
            <person name="Ferrer M."/>
        </authorList>
    </citation>
    <scope>NUCLEOTIDE SEQUENCE</scope>
</reference>
<evidence type="ECO:0000256" key="4">
    <source>
        <dbReference type="ARBA" id="ARBA00022679"/>
    </source>
</evidence>
<evidence type="ECO:0000256" key="8">
    <source>
        <dbReference type="ARBA" id="ARBA00022840"/>
    </source>
</evidence>
<evidence type="ECO:0000256" key="3">
    <source>
        <dbReference type="ARBA" id="ARBA00022527"/>
    </source>
</evidence>
<dbReference type="PANTHER" id="PTHR12209:SF0">
    <property type="entry name" value="EKC_KEOPS COMPLEX SUBUNIT TP53RK"/>
    <property type="match status" value="1"/>
</dbReference>
<accession>T0ZQM1</accession>
<dbReference type="AlphaFoldDB" id="T0ZQM1"/>
<dbReference type="InterPro" id="IPR022495">
    <property type="entry name" value="Bud32"/>
</dbReference>
<comment type="caution">
    <text evidence="12">The sequence shown here is derived from an EMBL/GenBank/DDBJ whole genome shotgun (WGS) entry which is preliminary data.</text>
</comment>
<evidence type="ECO:0000313" key="12">
    <source>
        <dbReference type="EMBL" id="EQD31039.1"/>
    </source>
</evidence>
<protein>
    <recommendedName>
        <fullName evidence="2">non-specific serine/threonine protein kinase</fullName>
        <ecNumber evidence="2">2.7.11.1</ecNumber>
    </recommendedName>
</protein>
<dbReference type="PANTHER" id="PTHR12209">
    <property type="entry name" value="NON-SPECIFIC SERINE/THREONINE PROTEIN KINASE"/>
    <property type="match status" value="1"/>
</dbReference>
<dbReference type="NCBIfam" id="TIGR03724">
    <property type="entry name" value="arch_bud32"/>
    <property type="match status" value="1"/>
</dbReference>
<evidence type="ECO:0000256" key="6">
    <source>
        <dbReference type="ARBA" id="ARBA00022741"/>
    </source>
</evidence>
<dbReference type="GO" id="GO:0005524">
    <property type="term" value="F:ATP binding"/>
    <property type="evidence" value="ECO:0007669"/>
    <property type="project" value="UniProtKB-KW"/>
</dbReference>
<keyword evidence="6" id="KW-0547">Nucleotide-binding</keyword>
<comment type="catalytic activity">
    <reaction evidence="10">
        <text>L-seryl-[protein] + ATP = O-phospho-L-seryl-[protein] + ADP + H(+)</text>
        <dbReference type="Rhea" id="RHEA:17989"/>
        <dbReference type="Rhea" id="RHEA-COMP:9863"/>
        <dbReference type="Rhea" id="RHEA-COMP:11604"/>
        <dbReference type="ChEBI" id="CHEBI:15378"/>
        <dbReference type="ChEBI" id="CHEBI:29999"/>
        <dbReference type="ChEBI" id="CHEBI:30616"/>
        <dbReference type="ChEBI" id="CHEBI:83421"/>
        <dbReference type="ChEBI" id="CHEBI:456216"/>
        <dbReference type="EC" id="2.7.11.1"/>
    </reaction>
</comment>
<dbReference type="GO" id="GO:0005829">
    <property type="term" value="C:cytosol"/>
    <property type="evidence" value="ECO:0007669"/>
    <property type="project" value="TreeGrafter"/>
</dbReference>
<evidence type="ECO:0000256" key="5">
    <source>
        <dbReference type="ARBA" id="ARBA00022694"/>
    </source>
</evidence>
<evidence type="ECO:0000256" key="7">
    <source>
        <dbReference type="ARBA" id="ARBA00022777"/>
    </source>
</evidence>
<dbReference type="EMBL" id="AUZY01012244">
    <property type="protein sequence ID" value="EQD31039.1"/>
    <property type="molecule type" value="Genomic_DNA"/>
</dbReference>
<dbReference type="InterPro" id="IPR011009">
    <property type="entry name" value="Kinase-like_dom_sf"/>
</dbReference>
<organism evidence="12">
    <name type="scientific">mine drainage metagenome</name>
    <dbReference type="NCBI Taxonomy" id="410659"/>
    <lineage>
        <taxon>unclassified sequences</taxon>
        <taxon>metagenomes</taxon>
        <taxon>ecological metagenomes</taxon>
    </lineage>
</organism>
<evidence type="ECO:0000256" key="10">
    <source>
        <dbReference type="ARBA" id="ARBA00048679"/>
    </source>
</evidence>
<evidence type="ECO:0000256" key="9">
    <source>
        <dbReference type="ARBA" id="ARBA00047899"/>
    </source>
</evidence>
<evidence type="ECO:0000259" key="11">
    <source>
        <dbReference type="PROSITE" id="PS50011"/>
    </source>
</evidence>
<keyword evidence="5" id="KW-0819">tRNA processing</keyword>
<dbReference type="Gene3D" id="3.30.200.20">
    <property type="entry name" value="Phosphorylase Kinase, domain 1"/>
    <property type="match status" value="1"/>
</dbReference>
<evidence type="ECO:0000256" key="2">
    <source>
        <dbReference type="ARBA" id="ARBA00012513"/>
    </source>
</evidence>
<evidence type="ECO:0000256" key="1">
    <source>
        <dbReference type="ARBA" id="ARBA00010630"/>
    </source>
</evidence>
<keyword evidence="4" id="KW-0808">Transferase</keyword>
<keyword evidence="8" id="KW-0067">ATP-binding</keyword>
<name>T0ZQM1_9ZZZZ</name>
<gene>
    <name evidence="12" type="ORF">B1B_18293</name>
</gene>
<dbReference type="InterPro" id="IPR018934">
    <property type="entry name" value="RIO_dom"/>
</dbReference>
<feature type="domain" description="Protein kinase" evidence="11">
    <location>
        <begin position="5"/>
        <end position="209"/>
    </location>
</feature>
<dbReference type="GO" id="GO:0008033">
    <property type="term" value="P:tRNA processing"/>
    <property type="evidence" value="ECO:0007669"/>
    <property type="project" value="UniProtKB-KW"/>
</dbReference>
<dbReference type="Pfam" id="PF01163">
    <property type="entry name" value="RIO1"/>
    <property type="match status" value="1"/>
</dbReference>
<keyword evidence="7 12" id="KW-0418">Kinase</keyword>
<dbReference type="SUPFAM" id="SSF56112">
    <property type="entry name" value="Protein kinase-like (PK-like)"/>
    <property type="match status" value="1"/>
</dbReference>
<keyword evidence="3 12" id="KW-0723">Serine/threonine-protein kinase</keyword>
<dbReference type="Gene3D" id="1.10.510.10">
    <property type="entry name" value="Transferase(Phosphotransferase) domain 1"/>
    <property type="match status" value="1"/>
</dbReference>
<reference evidence="12" key="1">
    <citation type="submission" date="2013-08" db="EMBL/GenBank/DDBJ databases">
        <authorList>
            <person name="Mendez C."/>
            <person name="Richter M."/>
            <person name="Ferrer M."/>
            <person name="Sanchez J."/>
        </authorList>
    </citation>
    <scope>NUCLEOTIDE SEQUENCE</scope>
</reference>
<dbReference type="PROSITE" id="PS50011">
    <property type="entry name" value="PROTEIN_KINASE_DOM"/>
    <property type="match status" value="1"/>
</dbReference>